<dbReference type="InterPro" id="IPR005630">
    <property type="entry name" value="Terpene_synthase_metal-bd"/>
</dbReference>
<name>A0ABU6YBF4_9FABA</name>
<keyword evidence="1" id="KW-0479">Metal-binding</keyword>
<gene>
    <name evidence="3" type="ORF">PIB30_033721</name>
</gene>
<accession>A0ABU6YBF4</accession>
<dbReference type="EMBL" id="JASCZI010241809">
    <property type="protein sequence ID" value="MED6207217.1"/>
    <property type="molecule type" value="Genomic_DNA"/>
</dbReference>
<dbReference type="Pfam" id="PF03936">
    <property type="entry name" value="Terpene_synth_C"/>
    <property type="match status" value="1"/>
</dbReference>
<evidence type="ECO:0000259" key="2">
    <source>
        <dbReference type="Pfam" id="PF03936"/>
    </source>
</evidence>
<organism evidence="3 4">
    <name type="scientific">Stylosanthes scabra</name>
    <dbReference type="NCBI Taxonomy" id="79078"/>
    <lineage>
        <taxon>Eukaryota</taxon>
        <taxon>Viridiplantae</taxon>
        <taxon>Streptophyta</taxon>
        <taxon>Embryophyta</taxon>
        <taxon>Tracheophyta</taxon>
        <taxon>Spermatophyta</taxon>
        <taxon>Magnoliopsida</taxon>
        <taxon>eudicotyledons</taxon>
        <taxon>Gunneridae</taxon>
        <taxon>Pentapetalae</taxon>
        <taxon>rosids</taxon>
        <taxon>fabids</taxon>
        <taxon>Fabales</taxon>
        <taxon>Fabaceae</taxon>
        <taxon>Papilionoideae</taxon>
        <taxon>50 kb inversion clade</taxon>
        <taxon>dalbergioids sensu lato</taxon>
        <taxon>Dalbergieae</taxon>
        <taxon>Pterocarpus clade</taxon>
        <taxon>Stylosanthes</taxon>
    </lineage>
</organism>
<protein>
    <recommendedName>
        <fullName evidence="2">Terpene synthase metal-binding domain-containing protein</fullName>
    </recommendedName>
</protein>
<reference evidence="3 4" key="1">
    <citation type="journal article" date="2023" name="Plants (Basel)">
        <title>Bridging the Gap: Combining Genomics and Transcriptomics Approaches to Understand Stylosanthes scabra, an Orphan Legume from the Brazilian Caatinga.</title>
        <authorList>
            <person name="Ferreira-Neto J.R.C."/>
            <person name="da Silva M.D."/>
            <person name="Binneck E."/>
            <person name="de Melo N.F."/>
            <person name="da Silva R.H."/>
            <person name="de Melo A.L.T.M."/>
            <person name="Pandolfi V."/>
            <person name="Bustamante F.O."/>
            <person name="Brasileiro-Vidal A.C."/>
            <person name="Benko-Iseppon A.M."/>
        </authorList>
    </citation>
    <scope>NUCLEOTIDE SEQUENCE [LARGE SCALE GENOMIC DNA]</scope>
    <source>
        <tissue evidence="3">Leaves</tissue>
    </source>
</reference>
<dbReference type="InterPro" id="IPR008949">
    <property type="entry name" value="Isoprenoid_synthase_dom_sf"/>
</dbReference>
<dbReference type="Gene3D" id="1.10.600.10">
    <property type="entry name" value="Farnesyl Diphosphate Synthase"/>
    <property type="match status" value="1"/>
</dbReference>
<evidence type="ECO:0000256" key="1">
    <source>
        <dbReference type="ARBA" id="ARBA00022723"/>
    </source>
</evidence>
<dbReference type="Proteomes" id="UP001341840">
    <property type="component" value="Unassembled WGS sequence"/>
</dbReference>
<feature type="domain" description="Terpene synthase metal-binding" evidence="2">
    <location>
        <begin position="21"/>
        <end position="143"/>
    </location>
</feature>
<dbReference type="InterPro" id="IPR050148">
    <property type="entry name" value="Terpene_synthase-like"/>
</dbReference>
<keyword evidence="4" id="KW-1185">Reference proteome</keyword>
<dbReference type="SUPFAM" id="SSF48576">
    <property type="entry name" value="Terpenoid synthases"/>
    <property type="match status" value="1"/>
</dbReference>
<dbReference type="PANTHER" id="PTHR31225">
    <property type="entry name" value="OS04G0344100 PROTEIN-RELATED"/>
    <property type="match status" value="1"/>
</dbReference>
<dbReference type="PANTHER" id="PTHR31225:SF241">
    <property type="entry name" value="TERPENE SYNTHASE FAMILY, METAL-BINDING DOMAIN PROTEIN"/>
    <property type="match status" value="1"/>
</dbReference>
<comment type="caution">
    <text evidence="3">The sequence shown here is derived from an EMBL/GenBank/DDBJ whole genome shotgun (WGS) entry which is preliminary data.</text>
</comment>
<proteinExistence type="predicted"/>
<sequence>MSDVGGPDPFKSGLFSSWVKRFYAVAHGYFVEAKWCHEGRIPTYEEYKANGVYTSAYPTLLAVFISLVEEFATKAMLDWISKIPAILEATCIIGRILNDMASHKFEQERKHVASAVECCMKQYGFSQEEAYEFINKDINHYWKNLNAEYLKLIKDIPEPVIDFIVNLARASEFMYANFEDKYTNCELLNDYIVALFLDPIDM</sequence>
<evidence type="ECO:0000313" key="3">
    <source>
        <dbReference type="EMBL" id="MED6207217.1"/>
    </source>
</evidence>
<evidence type="ECO:0000313" key="4">
    <source>
        <dbReference type="Proteomes" id="UP001341840"/>
    </source>
</evidence>